<dbReference type="InterPro" id="IPR009057">
    <property type="entry name" value="Homeodomain-like_sf"/>
</dbReference>
<dbReference type="SUPFAM" id="SSF46689">
    <property type="entry name" value="Homeodomain-like"/>
    <property type="match status" value="1"/>
</dbReference>
<keyword evidence="2 4" id="KW-0238">DNA-binding</keyword>
<organism evidence="6 7">
    <name type="scientific">Solicola gregarius</name>
    <dbReference type="NCBI Taxonomy" id="2908642"/>
    <lineage>
        <taxon>Bacteria</taxon>
        <taxon>Bacillati</taxon>
        <taxon>Actinomycetota</taxon>
        <taxon>Actinomycetes</taxon>
        <taxon>Propionibacteriales</taxon>
        <taxon>Nocardioidaceae</taxon>
        <taxon>Solicola</taxon>
    </lineage>
</organism>
<dbReference type="PROSITE" id="PS50977">
    <property type="entry name" value="HTH_TETR_2"/>
    <property type="match status" value="1"/>
</dbReference>
<dbReference type="KEGG" id="sgrg:L0C25_04310"/>
<evidence type="ECO:0000256" key="2">
    <source>
        <dbReference type="ARBA" id="ARBA00023125"/>
    </source>
</evidence>
<dbReference type="InterPro" id="IPR001647">
    <property type="entry name" value="HTH_TetR"/>
</dbReference>
<evidence type="ECO:0000256" key="4">
    <source>
        <dbReference type="PROSITE-ProRule" id="PRU00335"/>
    </source>
</evidence>
<dbReference type="PANTHER" id="PTHR30055:SF234">
    <property type="entry name" value="HTH-TYPE TRANSCRIPTIONAL REGULATOR BETI"/>
    <property type="match status" value="1"/>
</dbReference>
<dbReference type="EMBL" id="CP094970">
    <property type="protein sequence ID" value="UYM06308.1"/>
    <property type="molecule type" value="Genomic_DNA"/>
</dbReference>
<dbReference type="InterPro" id="IPR050109">
    <property type="entry name" value="HTH-type_TetR-like_transc_reg"/>
</dbReference>
<dbReference type="Gene3D" id="1.10.357.10">
    <property type="entry name" value="Tetracycline Repressor, domain 2"/>
    <property type="match status" value="1"/>
</dbReference>
<dbReference type="GO" id="GO:0003700">
    <property type="term" value="F:DNA-binding transcription factor activity"/>
    <property type="evidence" value="ECO:0007669"/>
    <property type="project" value="TreeGrafter"/>
</dbReference>
<evidence type="ECO:0000313" key="6">
    <source>
        <dbReference type="EMBL" id="UYM06308.1"/>
    </source>
</evidence>
<keyword evidence="7" id="KW-1185">Reference proteome</keyword>
<feature type="domain" description="HTH tetR-type" evidence="5">
    <location>
        <begin position="15"/>
        <end position="75"/>
    </location>
</feature>
<protein>
    <submittedName>
        <fullName evidence="6">TetR/AcrR family transcriptional regulator</fullName>
    </submittedName>
</protein>
<proteinExistence type="predicted"/>
<sequence length="210" mass="23461">MSRDSIDEPRTQRSRRTREALLTTARTILEEGGFDALTMSSVADRAGVTRRTAYLHFDSRGKLVTALFDHNTAAEGLERSLARVWDAPDAATAIDEWAAHLARYHPRLVAVDRAIEHAHRSDPDVAALRAKVVAAKLAHCRRLVRWLADEHSLAPDWTTRSAADMLYSLISTDLIEALTTDRGWSKQRLARHLGVTFRAAFVADPNRTAQ</sequence>
<evidence type="ECO:0000259" key="5">
    <source>
        <dbReference type="PROSITE" id="PS50977"/>
    </source>
</evidence>
<reference evidence="6" key="1">
    <citation type="submission" date="2022-01" db="EMBL/GenBank/DDBJ databases">
        <title>Nocardioidaceae gen. sp. A5X3R13.</title>
        <authorList>
            <person name="Lopez Marin M.A."/>
            <person name="Uhlik O."/>
        </authorList>
    </citation>
    <scope>NUCLEOTIDE SEQUENCE</scope>
    <source>
        <strain evidence="6">A5X3R13</strain>
    </source>
</reference>
<evidence type="ECO:0000256" key="3">
    <source>
        <dbReference type="ARBA" id="ARBA00023163"/>
    </source>
</evidence>
<evidence type="ECO:0000313" key="7">
    <source>
        <dbReference type="Proteomes" id="UP001164390"/>
    </source>
</evidence>
<dbReference type="AlphaFoldDB" id="A0AA46TKW8"/>
<keyword evidence="3" id="KW-0804">Transcription</keyword>
<gene>
    <name evidence="6" type="ORF">L0C25_04310</name>
</gene>
<dbReference type="GO" id="GO:0000976">
    <property type="term" value="F:transcription cis-regulatory region binding"/>
    <property type="evidence" value="ECO:0007669"/>
    <property type="project" value="TreeGrafter"/>
</dbReference>
<dbReference type="Proteomes" id="UP001164390">
    <property type="component" value="Chromosome"/>
</dbReference>
<feature type="DNA-binding region" description="H-T-H motif" evidence="4">
    <location>
        <begin position="38"/>
        <end position="57"/>
    </location>
</feature>
<accession>A0AA46TKW8</accession>
<dbReference type="PRINTS" id="PR00455">
    <property type="entry name" value="HTHTETR"/>
</dbReference>
<dbReference type="Pfam" id="PF00440">
    <property type="entry name" value="TetR_N"/>
    <property type="match status" value="1"/>
</dbReference>
<evidence type="ECO:0000256" key="1">
    <source>
        <dbReference type="ARBA" id="ARBA00023015"/>
    </source>
</evidence>
<dbReference type="RefSeq" id="WP_271635199.1">
    <property type="nucleotide sequence ID" value="NZ_CP094970.1"/>
</dbReference>
<name>A0AA46TKW8_9ACTN</name>
<keyword evidence="1" id="KW-0805">Transcription regulation</keyword>
<dbReference type="PANTHER" id="PTHR30055">
    <property type="entry name" value="HTH-TYPE TRANSCRIPTIONAL REGULATOR RUTR"/>
    <property type="match status" value="1"/>
</dbReference>